<feature type="compositionally biased region" description="Basic and acidic residues" evidence="1">
    <location>
        <begin position="125"/>
        <end position="134"/>
    </location>
</feature>
<proteinExistence type="predicted"/>
<gene>
    <name evidence="2" type="ORF">ABT322_08490</name>
</gene>
<name>A0ABV1VBE8_9ACTN</name>
<dbReference type="Gene3D" id="3.40.50.150">
    <property type="entry name" value="Vaccinia Virus protein VP39"/>
    <property type="match status" value="1"/>
</dbReference>
<dbReference type="EMBL" id="JBEPCV010000005">
    <property type="protein sequence ID" value="MER6903812.1"/>
    <property type="molecule type" value="Genomic_DNA"/>
</dbReference>
<protein>
    <submittedName>
        <fullName evidence="2">Uncharacterized protein</fullName>
    </submittedName>
</protein>
<dbReference type="PANTHER" id="PTHR41313">
    <property type="entry name" value="ADENINE-SPECIFIC METHYLTRANSFERASE"/>
    <property type="match status" value="1"/>
</dbReference>
<dbReference type="InterPro" id="IPR052933">
    <property type="entry name" value="DNA_Protect_Modify"/>
</dbReference>
<accession>A0ABV1VBE8</accession>
<evidence type="ECO:0000313" key="2">
    <source>
        <dbReference type="EMBL" id="MER6903812.1"/>
    </source>
</evidence>
<dbReference type="InterPro" id="IPR029063">
    <property type="entry name" value="SAM-dependent_MTases_sf"/>
</dbReference>
<dbReference type="PANTHER" id="PTHR41313:SF1">
    <property type="entry name" value="DNA METHYLASE ADENINE-SPECIFIC DOMAIN-CONTAINING PROTEIN"/>
    <property type="match status" value="1"/>
</dbReference>
<sequence length="749" mass="81942">MHDHFIIKALEGVRVGGVAAFITSTGTMDKTSKAARAEMAELADLVCAVRMPNGAHAAAAGTDVATDLLVFRRKAPSHKRQGAVFAKTEKLPSEDNKVMDVNEYFLARPHNVHGTLVPGRKRGEKYRPEVKAGRGDTAARLQDALDREVAAAVAGGLVMTANPERCHEEPAGPDARTRFGQDAERFDGRIIPLDDGTFWAARLEDSEPHPCPKTQRKELRALLDIRDAVSDLLDAETSPNADEAYLAYLRGVLNMHYDSYVATYGPITRFTRQERTRKPVWDDVPESLAEQLQDAALDVEGRLGARQQDAIDNLGDGTLVDDDLKVLLDWSPAKALASLREPLAALHTLHAELKETGKLVAWARVPPPQGGFADDPHAPLVYALEEFDEETNTATKAEIFTQRVTAPRQAPERADTPVEAAAISLDLYGEVRLDAVARLLGLPDEQAARTALGTVVFTEPHTGRLVPAAEYLSGNVRIKLAQARDAAGIDAAFAVNVQALTEVQPKDVPPEEIRVKLGAPWVAAPYVQEFLRELLRDESIKVERAAGSTWTVTCSTERNVMTTKVWGTEEMPAVQIIRALLNQKPIRIAPDFPEEATAAEKARLRAEAMTATTIANKYADRINDEFRKWLWRDDERTETLTDLCIHRPGHGARSCAWPGPSPALVGRHARGHAGGVESAPIVVHGRSLSGGRRVTVHRHGGEQVLGTAYSDHDLVVFLESTGIADPESVLDDPRWVQWRDDPAHDFAAA</sequence>
<feature type="region of interest" description="Disordered" evidence="1">
    <location>
        <begin position="116"/>
        <end position="135"/>
    </location>
</feature>
<dbReference type="Proteomes" id="UP001490330">
    <property type="component" value="Unassembled WGS sequence"/>
</dbReference>
<evidence type="ECO:0000313" key="3">
    <source>
        <dbReference type="Proteomes" id="UP001490330"/>
    </source>
</evidence>
<dbReference type="RefSeq" id="WP_350715430.1">
    <property type="nucleotide sequence ID" value="NZ_JBEPCO010000002.1"/>
</dbReference>
<organism evidence="2 3">
    <name type="scientific">Streptomyces flaveolus</name>
    <dbReference type="NCBI Taxonomy" id="67297"/>
    <lineage>
        <taxon>Bacteria</taxon>
        <taxon>Bacillati</taxon>
        <taxon>Actinomycetota</taxon>
        <taxon>Actinomycetes</taxon>
        <taxon>Kitasatosporales</taxon>
        <taxon>Streptomycetaceae</taxon>
        <taxon>Streptomyces</taxon>
    </lineage>
</organism>
<comment type="caution">
    <text evidence="2">The sequence shown here is derived from an EMBL/GenBank/DDBJ whole genome shotgun (WGS) entry which is preliminary data.</text>
</comment>
<keyword evidence="3" id="KW-1185">Reference proteome</keyword>
<dbReference type="SUPFAM" id="SSF53335">
    <property type="entry name" value="S-adenosyl-L-methionine-dependent methyltransferases"/>
    <property type="match status" value="1"/>
</dbReference>
<evidence type="ECO:0000256" key="1">
    <source>
        <dbReference type="SAM" id="MobiDB-lite"/>
    </source>
</evidence>
<reference evidence="2 3" key="1">
    <citation type="submission" date="2024-06" db="EMBL/GenBank/DDBJ databases">
        <title>The Natural Products Discovery Center: Release of the First 8490 Sequenced Strains for Exploring Actinobacteria Biosynthetic Diversity.</title>
        <authorList>
            <person name="Kalkreuter E."/>
            <person name="Kautsar S.A."/>
            <person name="Yang D."/>
            <person name="Bader C.D."/>
            <person name="Teijaro C.N."/>
            <person name="Fluegel L."/>
            <person name="Davis C.M."/>
            <person name="Simpson J.R."/>
            <person name="Lauterbach L."/>
            <person name="Steele A.D."/>
            <person name="Gui C."/>
            <person name="Meng S."/>
            <person name="Li G."/>
            <person name="Viehrig K."/>
            <person name="Ye F."/>
            <person name="Su P."/>
            <person name="Kiefer A.F."/>
            <person name="Nichols A."/>
            <person name="Cepeda A.J."/>
            <person name="Yan W."/>
            <person name="Fan B."/>
            <person name="Jiang Y."/>
            <person name="Adhikari A."/>
            <person name="Zheng C.-J."/>
            <person name="Schuster L."/>
            <person name="Cowan T.M."/>
            <person name="Smanski M.J."/>
            <person name="Chevrette M.G."/>
            <person name="De Carvalho L.P.S."/>
            <person name="Shen B."/>
        </authorList>
    </citation>
    <scope>NUCLEOTIDE SEQUENCE [LARGE SCALE GENOMIC DNA]</scope>
    <source>
        <strain evidence="2 3">NPDC000632</strain>
    </source>
</reference>